<dbReference type="Proteomes" id="UP000608522">
    <property type="component" value="Unassembled WGS sequence"/>
</dbReference>
<gene>
    <name evidence="1" type="ORF">Sspor_27890</name>
</gene>
<sequence length="144" mass="16199">MITVQSFDHYGEWARFEPATGSLVIHGRHQPAPQGEPTPSGHYGRLGDVLAVFYRYEEDLRLRIGDQEIELGSSPEAQHERLEDRCRLAIGRTSVDYTAPAVLIDPSEDPTPFAEPEDFDFGLFVVSVLRSPSRRTALYLSEHS</sequence>
<evidence type="ECO:0000313" key="1">
    <source>
        <dbReference type="EMBL" id="GHI77228.1"/>
    </source>
</evidence>
<evidence type="ECO:0000313" key="2">
    <source>
        <dbReference type="Proteomes" id="UP000608522"/>
    </source>
</evidence>
<accession>A0ABQ3T9Z8</accession>
<protein>
    <submittedName>
        <fullName evidence="1">Uncharacterized protein</fullName>
    </submittedName>
</protein>
<name>A0ABQ3T9Z8_9ACTN</name>
<proteinExistence type="predicted"/>
<reference evidence="2" key="1">
    <citation type="submission" date="2023-07" db="EMBL/GenBank/DDBJ databases">
        <title>Whole genome shotgun sequence of Streptomyces spororaveus NBRC 15456.</title>
        <authorList>
            <person name="Komaki H."/>
            <person name="Tamura T."/>
        </authorList>
    </citation>
    <scope>NUCLEOTIDE SEQUENCE [LARGE SCALE GENOMIC DNA]</scope>
    <source>
        <strain evidence="2">NBRC 15456</strain>
    </source>
</reference>
<dbReference type="EMBL" id="BNED01000005">
    <property type="protein sequence ID" value="GHI77228.1"/>
    <property type="molecule type" value="Genomic_DNA"/>
</dbReference>
<comment type="caution">
    <text evidence="1">The sequence shown here is derived from an EMBL/GenBank/DDBJ whole genome shotgun (WGS) entry which is preliminary data.</text>
</comment>
<keyword evidence="2" id="KW-1185">Reference proteome</keyword>
<organism evidence="1 2">
    <name type="scientific">Streptomyces spororaveus</name>
    <dbReference type="NCBI Taxonomy" id="284039"/>
    <lineage>
        <taxon>Bacteria</taxon>
        <taxon>Bacillati</taxon>
        <taxon>Actinomycetota</taxon>
        <taxon>Actinomycetes</taxon>
        <taxon>Kitasatosporales</taxon>
        <taxon>Streptomycetaceae</taxon>
        <taxon>Streptomyces</taxon>
    </lineage>
</organism>
<dbReference type="RefSeq" id="WP_202199320.1">
    <property type="nucleotide sequence ID" value="NZ_BAAATO010000005.1"/>
</dbReference>